<protein>
    <submittedName>
        <fullName evidence="8">ABC transporter substrate-binding protein</fullName>
    </submittedName>
</protein>
<evidence type="ECO:0000313" key="9">
    <source>
        <dbReference type="Proteomes" id="UP001597371"/>
    </source>
</evidence>
<dbReference type="SUPFAM" id="SSF53850">
    <property type="entry name" value="Periplasmic binding protein-like II"/>
    <property type="match status" value="1"/>
</dbReference>
<dbReference type="Pfam" id="PF00497">
    <property type="entry name" value="SBP_bac_3"/>
    <property type="match status" value="1"/>
</dbReference>
<feature type="domain" description="Ionotropic glutamate receptor C-terminal" evidence="7">
    <location>
        <begin position="26"/>
        <end position="251"/>
    </location>
</feature>
<feature type="chain" id="PRO_5045929892" evidence="5">
    <location>
        <begin position="24"/>
        <end position="256"/>
    </location>
</feature>
<dbReference type="CDD" id="cd13702">
    <property type="entry name" value="PBP2_mlr5654_like"/>
    <property type="match status" value="1"/>
</dbReference>
<dbReference type="PANTHER" id="PTHR35936">
    <property type="entry name" value="MEMBRANE-BOUND LYTIC MUREIN TRANSGLYCOSYLASE F"/>
    <property type="match status" value="1"/>
</dbReference>
<accession>A0ABW5CJ31</accession>
<keyword evidence="3 5" id="KW-0732">Signal</keyword>
<dbReference type="InterPro" id="IPR001638">
    <property type="entry name" value="Solute-binding_3/MltF_N"/>
</dbReference>
<evidence type="ECO:0000313" key="8">
    <source>
        <dbReference type="EMBL" id="MFD2237289.1"/>
    </source>
</evidence>
<evidence type="ECO:0000256" key="4">
    <source>
        <dbReference type="RuleBase" id="RU003744"/>
    </source>
</evidence>
<feature type="signal peptide" evidence="5">
    <location>
        <begin position="1"/>
        <end position="23"/>
    </location>
</feature>
<dbReference type="RefSeq" id="WP_209736908.1">
    <property type="nucleotide sequence ID" value="NZ_CP072611.1"/>
</dbReference>
<dbReference type="PANTHER" id="PTHR35936:SF19">
    <property type="entry name" value="AMINO-ACID-BINDING PROTEIN YXEM-RELATED"/>
    <property type="match status" value="1"/>
</dbReference>
<sequence>MASIRTLSLALAGTVFLTGASLAQEVVRIGTEGAYAPFNYTNAAGELVGFDIDIARALCEEMEVTCEFVTSDWDGIIPALQNNRFDAIIASMSITAERSQQVLFTDKYYNTPPAIAVPTDSDIAEATPEALAGRAIGVQGSTTHSEAAQAYFPDADVRIYPTAEEYQLDIENGRLDAVMDDVVVLSQWVEGEGDCCQVLGTLTPDPAIYGEGAGIALRLGETELAERFNTAIQAIRENGTYAEIQAKYFDFDVYGE</sequence>
<evidence type="ECO:0000256" key="2">
    <source>
        <dbReference type="ARBA" id="ARBA00010333"/>
    </source>
</evidence>
<dbReference type="InterPro" id="IPR018313">
    <property type="entry name" value="SBP_3_CS"/>
</dbReference>
<name>A0ABW5CJ31_9HYPH</name>
<dbReference type="Gene3D" id="3.40.190.10">
    <property type="entry name" value="Periplasmic binding protein-like II"/>
    <property type="match status" value="2"/>
</dbReference>
<dbReference type="Proteomes" id="UP001597371">
    <property type="component" value="Unassembled WGS sequence"/>
</dbReference>
<dbReference type="EMBL" id="JBHUIJ010000008">
    <property type="protein sequence ID" value="MFD2237289.1"/>
    <property type="molecule type" value="Genomic_DNA"/>
</dbReference>
<dbReference type="PROSITE" id="PS01039">
    <property type="entry name" value="SBP_BACTERIAL_3"/>
    <property type="match status" value="1"/>
</dbReference>
<comment type="subcellular location">
    <subcellularLocation>
        <location evidence="1">Cell envelope</location>
    </subcellularLocation>
</comment>
<evidence type="ECO:0000259" key="7">
    <source>
        <dbReference type="SMART" id="SM00079"/>
    </source>
</evidence>
<evidence type="ECO:0000259" key="6">
    <source>
        <dbReference type="SMART" id="SM00062"/>
    </source>
</evidence>
<dbReference type="InterPro" id="IPR001320">
    <property type="entry name" value="Iontro_rcpt_C"/>
</dbReference>
<evidence type="ECO:0000256" key="5">
    <source>
        <dbReference type="SAM" id="SignalP"/>
    </source>
</evidence>
<dbReference type="SMART" id="SM00079">
    <property type="entry name" value="PBPe"/>
    <property type="match status" value="1"/>
</dbReference>
<evidence type="ECO:0000256" key="3">
    <source>
        <dbReference type="ARBA" id="ARBA00022729"/>
    </source>
</evidence>
<dbReference type="SMART" id="SM00062">
    <property type="entry name" value="PBPb"/>
    <property type="match status" value="1"/>
</dbReference>
<organism evidence="8 9">
    <name type="scientific">Aureimonas populi</name>
    <dbReference type="NCBI Taxonomy" id="1701758"/>
    <lineage>
        <taxon>Bacteria</taxon>
        <taxon>Pseudomonadati</taxon>
        <taxon>Pseudomonadota</taxon>
        <taxon>Alphaproteobacteria</taxon>
        <taxon>Hyphomicrobiales</taxon>
        <taxon>Aurantimonadaceae</taxon>
        <taxon>Aureimonas</taxon>
    </lineage>
</organism>
<gene>
    <name evidence="8" type="ORF">ACFSKQ_07390</name>
</gene>
<keyword evidence="9" id="KW-1185">Reference proteome</keyword>
<feature type="domain" description="Solute-binding protein family 3/N-terminal" evidence="6">
    <location>
        <begin position="26"/>
        <end position="252"/>
    </location>
</feature>
<comment type="caution">
    <text evidence="8">The sequence shown here is derived from an EMBL/GenBank/DDBJ whole genome shotgun (WGS) entry which is preliminary data.</text>
</comment>
<proteinExistence type="inferred from homology"/>
<reference evidence="9" key="1">
    <citation type="journal article" date="2019" name="Int. J. Syst. Evol. Microbiol.">
        <title>The Global Catalogue of Microorganisms (GCM) 10K type strain sequencing project: providing services to taxonomists for standard genome sequencing and annotation.</title>
        <authorList>
            <consortium name="The Broad Institute Genomics Platform"/>
            <consortium name="The Broad Institute Genome Sequencing Center for Infectious Disease"/>
            <person name="Wu L."/>
            <person name="Ma J."/>
        </authorList>
    </citation>
    <scope>NUCLEOTIDE SEQUENCE [LARGE SCALE GENOMIC DNA]</scope>
    <source>
        <strain evidence="9">ZS-35-S2</strain>
    </source>
</reference>
<comment type="similarity">
    <text evidence="2 4">Belongs to the bacterial solute-binding protein 3 family.</text>
</comment>
<evidence type="ECO:0000256" key="1">
    <source>
        <dbReference type="ARBA" id="ARBA00004196"/>
    </source>
</evidence>